<feature type="compositionally biased region" description="Polar residues" evidence="1">
    <location>
        <begin position="382"/>
        <end position="398"/>
    </location>
</feature>
<feature type="region of interest" description="Disordered" evidence="1">
    <location>
        <begin position="371"/>
        <end position="415"/>
    </location>
</feature>
<reference evidence="3" key="1">
    <citation type="journal article" date="2023" name="Int. J. Syst. Evol. Microbiol.">
        <title>Mesoterricola silvestris gen. nov., sp. nov., Mesoterricola sediminis sp. nov., Geothrix oryzae sp. nov., Geothrix edaphica sp. nov., Geothrix rubra sp. nov., and Geothrix limicola sp. nov., six novel members of Acidobacteriota isolated from soils.</title>
        <authorList>
            <person name="Itoh H."/>
            <person name="Sugisawa Y."/>
            <person name="Mise K."/>
            <person name="Xu Z."/>
            <person name="Kuniyasu M."/>
            <person name="Ushijima N."/>
            <person name="Kawano K."/>
            <person name="Kobayashi E."/>
            <person name="Shiratori Y."/>
            <person name="Masuda Y."/>
            <person name="Senoo K."/>
        </authorList>
    </citation>
    <scope>NUCLEOTIDE SEQUENCE [LARGE SCALE GENOMIC DNA]</scope>
    <source>
        <strain evidence="3">W79</strain>
    </source>
</reference>
<dbReference type="Proteomes" id="UP001238179">
    <property type="component" value="Chromosome"/>
</dbReference>
<dbReference type="KEGG" id="msil:METEAL_00630"/>
<keyword evidence="3" id="KW-1185">Reference proteome</keyword>
<gene>
    <name evidence="2" type="ORF">METEAL_00630</name>
</gene>
<evidence type="ECO:0000256" key="1">
    <source>
        <dbReference type="SAM" id="MobiDB-lite"/>
    </source>
</evidence>
<proteinExistence type="predicted"/>
<protein>
    <submittedName>
        <fullName evidence="2">Uncharacterized protein</fullName>
    </submittedName>
</protein>
<accession>A0AA48GJJ4</accession>
<evidence type="ECO:0000313" key="2">
    <source>
        <dbReference type="EMBL" id="BDU70889.1"/>
    </source>
</evidence>
<sequence length="415" mass="45539">MAFFSRLFASPDRAPLPSLDEVLASRGIPVDMPGLEPFRGEFQHLKSTERTHWADALEATLAGGWPLPPDWLDAQYDLHPEVVPLWMAERDGFYYRPHIEGLALRIRVCGQVMPAPWLVLWGLSAEDVTERAMDQLREKSKGRPFRRLPSGIYKGEFEDGQAASRILLPELWAGLFPGQNTFVAVPTEDCLLLAPQVILPKLLEGIAAGLAGPGRRIAGTIYQQVEHHLLPANLQDPHPIAQPQRELRQGDVAEAYRAQEAVLPAALGRPAPIGLLRTQQGRSVSLATWEEGAPVLLPETDLVAFIAADGRPLGIFFRQTLPRLTTFHGTPVDIWGPRRLRYEGFPTPEQLDRLECFATGEQMAALLKGTKEAPAPRPSTRALANQANPGALSAQASSPVPAHLRGLSLGVQNDD</sequence>
<evidence type="ECO:0000313" key="3">
    <source>
        <dbReference type="Proteomes" id="UP001238179"/>
    </source>
</evidence>
<dbReference type="AlphaFoldDB" id="A0AA48GJJ4"/>
<name>A0AA48GJJ4_9BACT</name>
<organism evidence="2 3">
    <name type="scientific">Mesoterricola silvestris</name>
    <dbReference type="NCBI Taxonomy" id="2927979"/>
    <lineage>
        <taxon>Bacteria</taxon>
        <taxon>Pseudomonadati</taxon>
        <taxon>Acidobacteriota</taxon>
        <taxon>Holophagae</taxon>
        <taxon>Holophagales</taxon>
        <taxon>Holophagaceae</taxon>
        <taxon>Mesoterricola</taxon>
    </lineage>
</organism>
<dbReference type="EMBL" id="AP027080">
    <property type="protein sequence ID" value="BDU70889.1"/>
    <property type="molecule type" value="Genomic_DNA"/>
</dbReference>